<feature type="transmembrane region" description="Helical" evidence="9">
    <location>
        <begin position="153"/>
        <end position="172"/>
    </location>
</feature>
<dbReference type="InterPro" id="IPR003148">
    <property type="entry name" value="RCK_N"/>
</dbReference>
<feature type="transmembrane region" description="Helical" evidence="9">
    <location>
        <begin position="253"/>
        <end position="274"/>
    </location>
</feature>
<dbReference type="GO" id="GO:0006813">
    <property type="term" value="P:potassium ion transport"/>
    <property type="evidence" value="ECO:0007669"/>
    <property type="project" value="InterPro"/>
</dbReference>
<keyword evidence="4" id="KW-0050">Antiport</keyword>
<keyword evidence="5 9" id="KW-0812">Transmembrane</keyword>
<feature type="transmembrane region" description="Helical" evidence="9">
    <location>
        <begin position="121"/>
        <end position="141"/>
    </location>
</feature>
<dbReference type="GO" id="GO:0016020">
    <property type="term" value="C:membrane"/>
    <property type="evidence" value="ECO:0007669"/>
    <property type="project" value="UniProtKB-SubCell"/>
</dbReference>
<reference evidence="12" key="1">
    <citation type="submission" date="2016-12" db="EMBL/GenBank/DDBJ databases">
        <authorList>
            <person name="Rodrigo-Torres L."/>
            <person name="Arahal R.D."/>
            <person name="Lucena T."/>
        </authorList>
    </citation>
    <scope>NUCLEOTIDE SEQUENCE [LARGE SCALE GENOMIC DNA]</scope>
</reference>
<dbReference type="Pfam" id="PF02254">
    <property type="entry name" value="TrkA_N"/>
    <property type="match status" value="1"/>
</dbReference>
<keyword evidence="6 9" id="KW-1133">Transmembrane helix</keyword>
<evidence type="ECO:0000256" key="3">
    <source>
        <dbReference type="ARBA" id="ARBA00022448"/>
    </source>
</evidence>
<dbReference type="AlphaFoldDB" id="A0A1M7Z2I7"/>
<dbReference type="InterPro" id="IPR038770">
    <property type="entry name" value="Na+/solute_symporter_sf"/>
</dbReference>
<dbReference type="Gene3D" id="1.20.1530.20">
    <property type="match status" value="1"/>
</dbReference>
<evidence type="ECO:0000256" key="8">
    <source>
        <dbReference type="ARBA" id="ARBA00023136"/>
    </source>
</evidence>
<dbReference type="Proteomes" id="UP000184600">
    <property type="component" value="Unassembled WGS sequence"/>
</dbReference>
<keyword evidence="12" id="KW-1185">Reference proteome</keyword>
<feature type="transmembrane region" description="Helical" evidence="9">
    <location>
        <begin position="14"/>
        <end position="40"/>
    </location>
</feature>
<comment type="similarity">
    <text evidence="2">Belongs to the monovalent cation:proton antiporter 2 (CPA2) transporter (TC 2.A.37) family.</text>
</comment>
<dbReference type="GO" id="GO:1902600">
    <property type="term" value="P:proton transmembrane transport"/>
    <property type="evidence" value="ECO:0007669"/>
    <property type="project" value="InterPro"/>
</dbReference>
<name>A0A1M7Z2I7_9VIBR</name>
<organism evidence="11 12">
    <name type="scientific">Vibrio quintilis</name>
    <dbReference type="NCBI Taxonomy" id="1117707"/>
    <lineage>
        <taxon>Bacteria</taxon>
        <taxon>Pseudomonadati</taxon>
        <taxon>Pseudomonadota</taxon>
        <taxon>Gammaproteobacteria</taxon>
        <taxon>Vibrionales</taxon>
        <taxon>Vibrionaceae</taxon>
        <taxon>Vibrio</taxon>
    </lineage>
</organism>
<feature type="transmembrane region" description="Helical" evidence="9">
    <location>
        <begin position="208"/>
        <end position="241"/>
    </location>
</feature>
<evidence type="ECO:0000256" key="4">
    <source>
        <dbReference type="ARBA" id="ARBA00022449"/>
    </source>
</evidence>
<dbReference type="PANTHER" id="PTHR42751">
    <property type="entry name" value="SODIUM/HYDROGEN EXCHANGER FAMILY/TRKA DOMAIN PROTEIN"/>
    <property type="match status" value="1"/>
</dbReference>
<accession>A0A1M7Z2I7</accession>
<dbReference type="Pfam" id="PF00999">
    <property type="entry name" value="Na_H_Exchanger"/>
    <property type="match status" value="1"/>
</dbReference>
<evidence type="ECO:0000256" key="9">
    <source>
        <dbReference type="SAM" id="Phobius"/>
    </source>
</evidence>
<evidence type="ECO:0000256" key="2">
    <source>
        <dbReference type="ARBA" id="ARBA00005551"/>
    </source>
</evidence>
<feature type="transmembrane region" description="Helical" evidence="9">
    <location>
        <begin position="84"/>
        <end position="109"/>
    </location>
</feature>
<keyword evidence="7" id="KW-0406">Ion transport</keyword>
<feature type="transmembrane region" description="Helical" evidence="9">
    <location>
        <begin position="280"/>
        <end position="306"/>
    </location>
</feature>
<dbReference type="EMBL" id="FRFG01000097">
    <property type="protein sequence ID" value="SHO59113.1"/>
    <property type="molecule type" value="Genomic_DNA"/>
</dbReference>
<evidence type="ECO:0000313" key="11">
    <source>
        <dbReference type="EMBL" id="SHO59113.1"/>
    </source>
</evidence>
<dbReference type="InterPro" id="IPR036291">
    <property type="entry name" value="NAD(P)-bd_dom_sf"/>
</dbReference>
<keyword evidence="8 9" id="KW-0472">Membrane</keyword>
<gene>
    <name evidence="11" type="primary">kefC_2</name>
    <name evidence="11" type="ORF">VQ7734_04890</name>
</gene>
<dbReference type="InterPro" id="IPR006153">
    <property type="entry name" value="Cation/H_exchanger_TM"/>
</dbReference>
<dbReference type="PROSITE" id="PS51201">
    <property type="entry name" value="RCK_N"/>
    <property type="match status" value="1"/>
</dbReference>
<dbReference type="RefSeq" id="WP_073586540.1">
    <property type="nucleotide sequence ID" value="NZ_AP024898.1"/>
</dbReference>
<comment type="subcellular location">
    <subcellularLocation>
        <location evidence="1">Membrane</location>
        <topology evidence="1">Multi-pass membrane protein</topology>
    </subcellularLocation>
</comment>
<dbReference type="GO" id="GO:0015297">
    <property type="term" value="F:antiporter activity"/>
    <property type="evidence" value="ECO:0007669"/>
    <property type="project" value="UniProtKB-KW"/>
</dbReference>
<dbReference type="STRING" id="1117707.VQ7734_04890"/>
<feature type="transmembrane region" description="Helical" evidence="9">
    <location>
        <begin position="52"/>
        <end position="72"/>
    </location>
</feature>
<evidence type="ECO:0000256" key="1">
    <source>
        <dbReference type="ARBA" id="ARBA00004141"/>
    </source>
</evidence>
<evidence type="ECO:0000256" key="6">
    <source>
        <dbReference type="ARBA" id="ARBA00022989"/>
    </source>
</evidence>
<feature type="domain" description="RCK N-terminal" evidence="10">
    <location>
        <begin position="394"/>
        <end position="515"/>
    </location>
</feature>
<proteinExistence type="inferred from homology"/>
<evidence type="ECO:0000313" key="12">
    <source>
        <dbReference type="Proteomes" id="UP000184600"/>
    </source>
</evidence>
<keyword evidence="3" id="KW-0813">Transport</keyword>
<evidence type="ECO:0000256" key="7">
    <source>
        <dbReference type="ARBA" id="ARBA00023065"/>
    </source>
</evidence>
<dbReference type="PANTHER" id="PTHR42751:SF1">
    <property type="entry name" value="CATION_PROTON ANTIPORTER YBAL-RELATED"/>
    <property type="match status" value="1"/>
</dbReference>
<dbReference type="SUPFAM" id="SSF51735">
    <property type="entry name" value="NAD(P)-binding Rossmann-fold domains"/>
    <property type="match status" value="1"/>
</dbReference>
<feature type="transmembrane region" description="Helical" evidence="9">
    <location>
        <begin position="318"/>
        <end position="337"/>
    </location>
</feature>
<evidence type="ECO:0000256" key="5">
    <source>
        <dbReference type="ARBA" id="ARBA00022692"/>
    </source>
</evidence>
<dbReference type="OrthoDB" id="3418949at2"/>
<dbReference type="Gene3D" id="3.40.50.720">
    <property type="entry name" value="NAD(P)-binding Rossmann-like Domain"/>
    <property type="match status" value="1"/>
</dbReference>
<evidence type="ECO:0000259" key="10">
    <source>
        <dbReference type="PROSITE" id="PS51201"/>
    </source>
</evidence>
<protein>
    <submittedName>
        <fullName evidence="11">Glutathione-regulated potassium-efflux system protein KefC</fullName>
    </submittedName>
</protein>
<sequence>MDPQLLSIHYGDPLWIAIAFMCGLGVKTAGLPPLVGFLIAGFALNALGVKEGGFLGVLADLGITLLLFSIGLKLKLRSLARPEVWGTATLHMMIVTALFSALVVLLSYTSLPLIGGLSVETALLIGFAMSFSSTVFAVRILDESGTNNALHGQTAIGVLVVQDIAAVVFIAVSMGKLPTIWTLALVALIPVRWIMFKVLNRVGHGELLILFGITVALVGADLFEVVGIKGDVGALVFGMLLANHPKSGELVKALLGFKELFLVGFFLSVGMTATPGSTEILIALLFIVFLPIKVAIYFGLFSLFCLRTSSAWRTSLNLANYSEFGLIVGAIAVSSGWLSHDWLAVLAVVLSLSFMISAPVISVRDQIYERWRAKLNWFERKYRLESEKKLELAHIKAVVFGMGRMGIAAYHALENSYPDNIAGIEVDRERAAKLTSQGCNIYAGDATNPDFWIRAPELHHDLEWVLLTMPNHQANVNSVLRLKEMGYQGRIAATAKYHDEEDELRELGVDYTFNIYNVAGLGFANELQALATEENHTQR</sequence>
<feature type="transmembrane region" description="Helical" evidence="9">
    <location>
        <begin position="179"/>
        <end position="196"/>
    </location>
</feature>
<feature type="transmembrane region" description="Helical" evidence="9">
    <location>
        <begin position="343"/>
        <end position="363"/>
    </location>
</feature>